<dbReference type="PANTHER" id="PTHR43441">
    <property type="entry name" value="RIBOSOMAL-PROTEIN-SERINE ACETYLTRANSFERASE"/>
    <property type="match status" value="1"/>
</dbReference>
<evidence type="ECO:0000313" key="3">
    <source>
        <dbReference type="Proteomes" id="UP000007843"/>
    </source>
</evidence>
<sequence length="206" mass="23519">MFFNQTIKSESIMTDENAPARETIPVTESLSLRAVDESHVAELHQLVIKNQRWLQQSLSWPAEVSHEDETRRHVQGNVMLHQRGYAKMFLLFLREEIVGVLSFNQIEPINKTAYIGYWIDESHQGQGLLSQALQALMDAFARSGTVRRFVIKCRVANQRSNQVALRNGFTLEGCLKQAEYLNGSYDDQNIYGRIIDCDTGQFPARG</sequence>
<proteinExistence type="predicted"/>
<feature type="domain" description="N-acetyltransferase" evidence="1">
    <location>
        <begin position="30"/>
        <end position="191"/>
    </location>
</feature>
<dbReference type="PATRIC" id="fig|1006551.4.peg.3929"/>
<organism evidence="2 3">
    <name type="scientific">Klebsiella michiganensis (strain ATCC 8724 / DSM 4798 / JCM 20051 / NBRC 3318 / NRRL B-199 / KCTC 1686 / BUCSAV 143 / CCM 1901)</name>
    <dbReference type="NCBI Taxonomy" id="1006551"/>
    <lineage>
        <taxon>Bacteria</taxon>
        <taxon>Pseudomonadati</taxon>
        <taxon>Pseudomonadota</taxon>
        <taxon>Gammaproteobacteria</taxon>
        <taxon>Enterobacterales</taxon>
        <taxon>Enterobacteriaceae</taxon>
        <taxon>Klebsiella/Raoultella group</taxon>
        <taxon>Klebsiella</taxon>
    </lineage>
</organism>
<dbReference type="SUPFAM" id="SSF55729">
    <property type="entry name" value="Acyl-CoA N-acyltransferases (Nat)"/>
    <property type="match status" value="1"/>
</dbReference>
<accession>A0A0H3HB07</accession>
<dbReference type="InterPro" id="IPR000182">
    <property type="entry name" value="GNAT_dom"/>
</dbReference>
<evidence type="ECO:0000259" key="1">
    <source>
        <dbReference type="PROSITE" id="PS51186"/>
    </source>
</evidence>
<dbReference type="Proteomes" id="UP000007843">
    <property type="component" value="Chromosome"/>
</dbReference>
<dbReference type="InterPro" id="IPR016181">
    <property type="entry name" value="Acyl_CoA_acyltransferase"/>
</dbReference>
<dbReference type="HOGENOM" id="CLU_013985_3_0_6"/>
<dbReference type="GO" id="GO:0008999">
    <property type="term" value="F:protein-N-terminal-alanine acetyltransferase activity"/>
    <property type="evidence" value="ECO:0007669"/>
    <property type="project" value="TreeGrafter"/>
</dbReference>
<gene>
    <name evidence="2" type="ordered locus">KOX_19640</name>
</gene>
<name>A0A0H3HB07_KLEM8</name>
<dbReference type="EMBL" id="CP003218">
    <property type="protein sequence ID" value="AEX05650.1"/>
    <property type="molecule type" value="Genomic_DNA"/>
</dbReference>
<keyword evidence="2" id="KW-0808">Transferase</keyword>
<dbReference type="PANTHER" id="PTHR43441:SF11">
    <property type="entry name" value="RIBOSOMAL-PROTEIN-SERINE ACETYLTRANSFERASE"/>
    <property type="match status" value="1"/>
</dbReference>
<dbReference type="CDD" id="cd04301">
    <property type="entry name" value="NAT_SF"/>
    <property type="match status" value="1"/>
</dbReference>
<protein>
    <submittedName>
        <fullName evidence="2">Ribosomal-protein-L7/L12-serine acetyltransferase</fullName>
    </submittedName>
</protein>
<dbReference type="InterPro" id="IPR051908">
    <property type="entry name" value="Ribosomal_N-acetyltransferase"/>
</dbReference>
<dbReference type="PROSITE" id="PS51186">
    <property type="entry name" value="GNAT"/>
    <property type="match status" value="1"/>
</dbReference>
<dbReference type="Pfam" id="PF13302">
    <property type="entry name" value="Acetyltransf_3"/>
    <property type="match status" value="1"/>
</dbReference>
<dbReference type="AlphaFoldDB" id="A0A0H3HB07"/>
<dbReference type="NCBIfam" id="NF007539">
    <property type="entry name" value="PRK10151.1"/>
    <property type="match status" value="1"/>
</dbReference>
<dbReference type="Gene3D" id="3.40.630.30">
    <property type="match status" value="1"/>
</dbReference>
<dbReference type="GO" id="GO:0005737">
    <property type="term" value="C:cytoplasm"/>
    <property type="evidence" value="ECO:0007669"/>
    <property type="project" value="TreeGrafter"/>
</dbReference>
<reference evidence="2 3" key="1">
    <citation type="journal article" date="2012" name="J. Bacteriol.">
        <title>Complete genome sequence of Klebsiella oxytoca KCTC 1686, used in production of 2,3-butanediol.</title>
        <authorList>
            <person name="Shin S.H."/>
            <person name="Kim S."/>
            <person name="Kim J.Y."/>
            <person name="Lee S."/>
            <person name="Um Y."/>
            <person name="Oh M.K."/>
            <person name="Kim Y.R."/>
            <person name="Lee J."/>
            <person name="Yang K.S."/>
        </authorList>
    </citation>
    <scope>NUCLEOTIDE SEQUENCE [LARGE SCALE GENOMIC DNA]</scope>
    <source>
        <strain evidence="3">ATCC 8724 / DSM 4798 / JCM 20051 / NBRC 3318 / NRRL B-199 / KCTC 1686</strain>
    </source>
</reference>
<evidence type="ECO:0000313" key="2">
    <source>
        <dbReference type="EMBL" id="AEX05650.1"/>
    </source>
</evidence>
<dbReference type="KEGG" id="kox:KOX_19640"/>
<dbReference type="GO" id="GO:1990189">
    <property type="term" value="F:protein N-terminal-serine acetyltransferase activity"/>
    <property type="evidence" value="ECO:0007669"/>
    <property type="project" value="TreeGrafter"/>
</dbReference>